<reference evidence="3" key="1">
    <citation type="submission" date="2016-12" db="EMBL/GenBank/DDBJ databases">
        <title>Discovery of methanogenic haloarchaea.</title>
        <authorList>
            <person name="Sorokin D.Y."/>
            <person name="Makarova K.S."/>
            <person name="Abbas B."/>
            <person name="Ferrer M."/>
            <person name="Golyshin P.N."/>
        </authorList>
    </citation>
    <scope>NUCLEOTIDE SEQUENCE [LARGE SCALE GENOMIC DNA]</scope>
    <source>
        <strain evidence="3">HMET1</strain>
    </source>
</reference>
<organism evidence="3 4">
    <name type="scientific">Methanohalarchaeum thermophilum</name>
    <dbReference type="NCBI Taxonomy" id="1903181"/>
    <lineage>
        <taxon>Archaea</taxon>
        <taxon>Methanobacteriati</taxon>
        <taxon>Methanobacteriota</taxon>
        <taxon>Methanonatronarchaeia</taxon>
        <taxon>Methanonatronarchaeales</taxon>
        <taxon>Methanonatronarchaeaceae</taxon>
        <taxon>Candidatus Methanohalarchaeum</taxon>
    </lineage>
</organism>
<proteinExistence type="predicted"/>
<accession>A0A1Q6DXD9</accession>
<sequence>MNKKHIAKFLGLPTAILAVSTASILIKLSNANGITIAFYRTFIASIFLIALIPYKKIEINRLIRKDYLNIILSGLFLGLHFGFWVTSLKFTTVASSVVLVTSHPLLVTYYTKKHTETKFDKKIYIAILTAIIGISIMTLPEIRMSKTKIIGDLLAILGMISMAGYLINGRRTRKRVSARTYITLVYLVASITLFIFSLKLGNIFKVFPIKEYFIFIGLALIPTLIGHSIYNWSLGYLKPDLVSLSLLGEPIVASLLAMIILLEIPTKYTITGGIITLIGIYLSLKYR</sequence>
<feature type="transmembrane region" description="Helical" evidence="1">
    <location>
        <begin position="123"/>
        <end position="143"/>
    </location>
</feature>
<dbReference type="AlphaFoldDB" id="A0A1Q6DXD9"/>
<feature type="transmembrane region" description="Helical" evidence="1">
    <location>
        <begin position="180"/>
        <end position="200"/>
    </location>
</feature>
<feature type="transmembrane region" description="Helical" evidence="1">
    <location>
        <begin position="32"/>
        <end position="54"/>
    </location>
</feature>
<evidence type="ECO:0000313" key="4">
    <source>
        <dbReference type="Proteomes" id="UP000185744"/>
    </source>
</evidence>
<dbReference type="InParanoid" id="A0A1Q6DXD9"/>
<feature type="transmembrane region" description="Helical" evidence="1">
    <location>
        <begin position="268"/>
        <end position="284"/>
    </location>
</feature>
<dbReference type="PANTHER" id="PTHR22911">
    <property type="entry name" value="ACYL-MALONYL CONDENSING ENZYME-RELATED"/>
    <property type="match status" value="1"/>
</dbReference>
<dbReference type="GO" id="GO:0016020">
    <property type="term" value="C:membrane"/>
    <property type="evidence" value="ECO:0007669"/>
    <property type="project" value="InterPro"/>
</dbReference>
<keyword evidence="1" id="KW-0812">Transmembrane</keyword>
<comment type="caution">
    <text evidence="3">The sequence shown here is derived from an EMBL/GenBank/DDBJ whole genome shotgun (WGS) entry which is preliminary data.</text>
</comment>
<dbReference type="Pfam" id="PF00892">
    <property type="entry name" value="EamA"/>
    <property type="match status" value="2"/>
</dbReference>
<dbReference type="SUPFAM" id="SSF103481">
    <property type="entry name" value="Multidrug resistance efflux transporter EmrE"/>
    <property type="match status" value="2"/>
</dbReference>
<gene>
    <name evidence="3" type="ORF">BTN85_1529</name>
</gene>
<feature type="domain" description="EamA" evidence="2">
    <location>
        <begin position="15"/>
        <end position="138"/>
    </location>
</feature>
<name>A0A1Q6DXD9_METT1</name>
<dbReference type="InterPro" id="IPR000620">
    <property type="entry name" value="EamA_dom"/>
</dbReference>
<keyword evidence="1" id="KW-0472">Membrane</keyword>
<feature type="transmembrane region" description="Helical" evidence="1">
    <location>
        <begin position="90"/>
        <end position="111"/>
    </location>
</feature>
<dbReference type="Proteomes" id="UP000185744">
    <property type="component" value="Unassembled WGS sequence"/>
</dbReference>
<protein>
    <submittedName>
        <fullName evidence="3">Permease of the drug/metabolite transporter, DMT superfamily</fullName>
    </submittedName>
</protein>
<evidence type="ECO:0000259" key="2">
    <source>
        <dbReference type="Pfam" id="PF00892"/>
    </source>
</evidence>
<dbReference type="PANTHER" id="PTHR22911:SF76">
    <property type="entry name" value="EAMA DOMAIN-CONTAINING PROTEIN"/>
    <property type="match status" value="1"/>
</dbReference>
<feature type="transmembrane region" description="Helical" evidence="1">
    <location>
        <begin position="149"/>
        <end position="168"/>
    </location>
</feature>
<keyword evidence="1" id="KW-1133">Transmembrane helix</keyword>
<evidence type="ECO:0000313" key="3">
    <source>
        <dbReference type="EMBL" id="OKY79023.1"/>
    </source>
</evidence>
<dbReference type="STRING" id="1903181.BTN85_1529"/>
<evidence type="ECO:0000256" key="1">
    <source>
        <dbReference type="SAM" id="Phobius"/>
    </source>
</evidence>
<feature type="domain" description="EamA" evidence="2">
    <location>
        <begin position="150"/>
        <end position="283"/>
    </location>
</feature>
<feature type="transmembrane region" description="Helical" evidence="1">
    <location>
        <begin position="212"/>
        <end position="230"/>
    </location>
</feature>
<dbReference type="InterPro" id="IPR037185">
    <property type="entry name" value="EmrE-like"/>
</dbReference>
<dbReference type="EMBL" id="MSDW01000001">
    <property type="protein sequence ID" value="OKY79023.1"/>
    <property type="molecule type" value="Genomic_DNA"/>
</dbReference>
<keyword evidence="4" id="KW-1185">Reference proteome</keyword>
<feature type="transmembrane region" description="Helical" evidence="1">
    <location>
        <begin position="66"/>
        <end position="84"/>
    </location>
</feature>
<feature type="transmembrane region" description="Helical" evidence="1">
    <location>
        <begin position="242"/>
        <end position="262"/>
    </location>
</feature>